<dbReference type="RefSeq" id="WP_349660716.1">
    <property type="nucleotide sequence ID" value="NZ_JBEGDG010000013.1"/>
</dbReference>
<keyword evidence="1" id="KW-0472">Membrane</keyword>
<feature type="transmembrane region" description="Helical" evidence="1">
    <location>
        <begin position="114"/>
        <end position="135"/>
    </location>
</feature>
<gene>
    <name evidence="2" type="ORF">ABNX05_16525</name>
</gene>
<dbReference type="EMBL" id="JBEGDG010000013">
    <property type="protein sequence ID" value="MEQ6356235.1"/>
    <property type="molecule type" value="Genomic_DNA"/>
</dbReference>
<evidence type="ECO:0000313" key="2">
    <source>
        <dbReference type="EMBL" id="MEQ6356235.1"/>
    </source>
</evidence>
<feature type="transmembrane region" description="Helical" evidence="1">
    <location>
        <begin position="88"/>
        <end position="108"/>
    </location>
</feature>
<feature type="transmembrane region" description="Helical" evidence="1">
    <location>
        <begin position="50"/>
        <end position="67"/>
    </location>
</feature>
<sequence length="146" mass="16581">MVSYLVVFIVIVLIMLKEKQVRPARLWVIPVLLIGVVFSTISSIKLTPLSMMMYISCLMVGLGIGVWKGKLEKIRKNHTRGIVTTKSSIAGIILFFGFLLVRILVGHWSREHALLSLTNALMFIPLGSICSRRYIIYLRYKQLMGE</sequence>
<proteinExistence type="predicted"/>
<keyword evidence="1" id="KW-0812">Transmembrane</keyword>
<evidence type="ECO:0000313" key="3">
    <source>
        <dbReference type="Proteomes" id="UP001478862"/>
    </source>
</evidence>
<organism evidence="2 3">
    <name type="scientific">Lysinibacillus zambalensis</name>
    <dbReference type="NCBI Taxonomy" id="3160866"/>
    <lineage>
        <taxon>Bacteria</taxon>
        <taxon>Bacillati</taxon>
        <taxon>Bacillota</taxon>
        <taxon>Bacilli</taxon>
        <taxon>Bacillales</taxon>
        <taxon>Bacillaceae</taxon>
        <taxon>Lysinibacillus</taxon>
    </lineage>
</organism>
<evidence type="ECO:0008006" key="4">
    <source>
        <dbReference type="Google" id="ProtNLM"/>
    </source>
</evidence>
<keyword evidence="1" id="KW-1133">Transmembrane helix</keyword>
<reference evidence="2 3" key="1">
    <citation type="submission" date="2024-06" db="EMBL/GenBank/DDBJ databases">
        <title>Lysinibacillus zambalefons sp. nov., a Novel Firmicute Isolated from the Poon Bato Zambales Hyperalkaline Spring.</title>
        <authorList>
            <person name="Aja J.A."/>
            <person name="Lazaro J.E.H."/>
            <person name="Llorin L.D."/>
            <person name="Lim K.R."/>
            <person name="Teodosio J."/>
            <person name="Dalisay D.S."/>
        </authorList>
    </citation>
    <scope>NUCLEOTIDE SEQUENCE [LARGE SCALE GENOMIC DNA]</scope>
    <source>
        <strain evidence="2 3">M3</strain>
    </source>
</reference>
<feature type="transmembrane region" description="Helical" evidence="1">
    <location>
        <begin position="24"/>
        <end position="44"/>
    </location>
</feature>
<keyword evidence="3" id="KW-1185">Reference proteome</keyword>
<comment type="caution">
    <text evidence="2">The sequence shown here is derived from an EMBL/GenBank/DDBJ whole genome shotgun (WGS) entry which is preliminary data.</text>
</comment>
<protein>
    <recommendedName>
        <fullName evidence="4">DUF1453 family protein</fullName>
    </recommendedName>
</protein>
<dbReference type="Proteomes" id="UP001478862">
    <property type="component" value="Unassembled WGS sequence"/>
</dbReference>
<name>A0ABV1MUQ9_9BACI</name>
<accession>A0ABV1MUQ9</accession>
<evidence type="ECO:0000256" key="1">
    <source>
        <dbReference type="SAM" id="Phobius"/>
    </source>
</evidence>